<evidence type="ECO:0000313" key="2">
    <source>
        <dbReference type="EMBL" id="MDC0669412.1"/>
    </source>
</evidence>
<keyword evidence="1" id="KW-1133">Transmembrane helix</keyword>
<name>A0ABT5B8K5_9BACT</name>
<feature type="transmembrane region" description="Helical" evidence="1">
    <location>
        <begin position="275"/>
        <end position="294"/>
    </location>
</feature>
<feature type="transmembrane region" description="Helical" evidence="1">
    <location>
        <begin position="243"/>
        <end position="263"/>
    </location>
</feature>
<evidence type="ECO:0000256" key="1">
    <source>
        <dbReference type="SAM" id="Phobius"/>
    </source>
</evidence>
<proteinExistence type="predicted"/>
<dbReference type="InterPro" id="IPR032809">
    <property type="entry name" value="Put_HupE_UreJ"/>
</dbReference>
<organism evidence="2 3">
    <name type="scientific">Nannocystis radixulma</name>
    <dbReference type="NCBI Taxonomy" id="2995305"/>
    <lineage>
        <taxon>Bacteria</taxon>
        <taxon>Pseudomonadati</taxon>
        <taxon>Myxococcota</taxon>
        <taxon>Polyangia</taxon>
        <taxon>Nannocystales</taxon>
        <taxon>Nannocystaceae</taxon>
        <taxon>Nannocystis</taxon>
    </lineage>
</organism>
<keyword evidence="1" id="KW-0812">Transmembrane</keyword>
<sequence>MVLGACLFGLVLPRPAQAHQVGLSRGVYTVDGREIAAEVTFARGELRGLAPGLDGDGDGLLADDELAGGGPALAAVVAGIEVTGDGQACPGSLVRAGLTEEDGAVVAVRHVCAAPPRELVLRWSLFDGGKLAAGHRHIAQFVPPGAGPEDILAEGVLHARAPTATVPLDGAAGEGQGWPVTAYFELGVEHILIGTDHLVFLLGLVVVGGRLRSLVAVITAFTLGHSLSLALATLGIWTPDGSWVEPAIALSIAYVGLENFFVADAAGRWRITLPFGFIHGFGFAGVLAELGLPAGEVGPALLLFNLGVEAGQLAVLALVLPVLLWLGRLPAYRKVRGARWISGAIVIAGLAWFVERVFGG</sequence>
<dbReference type="RefSeq" id="WP_271999227.1">
    <property type="nucleotide sequence ID" value="NZ_JAQNDN010000007.1"/>
</dbReference>
<feature type="transmembrane region" description="Helical" evidence="1">
    <location>
        <begin position="214"/>
        <end position="237"/>
    </location>
</feature>
<comment type="caution">
    <text evidence="2">The sequence shown here is derived from an EMBL/GenBank/DDBJ whole genome shotgun (WGS) entry which is preliminary data.</text>
</comment>
<evidence type="ECO:0000313" key="3">
    <source>
        <dbReference type="Proteomes" id="UP001217838"/>
    </source>
</evidence>
<accession>A0ABT5B8K5</accession>
<feature type="transmembrane region" description="Helical" evidence="1">
    <location>
        <begin position="300"/>
        <end position="326"/>
    </location>
</feature>
<keyword evidence="1" id="KW-0472">Membrane</keyword>
<feature type="transmembrane region" description="Helical" evidence="1">
    <location>
        <begin position="338"/>
        <end position="354"/>
    </location>
</feature>
<reference evidence="2 3" key="1">
    <citation type="submission" date="2022-11" db="EMBL/GenBank/DDBJ databases">
        <title>Minimal conservation of predation-associated metabolite biosynthetic gene clusters underscores biosynthetic potential of Myxococcota including descriptions for ten novel species: Archangium lansinium sp. nov., Myxococcus landrumus sp. nov., Nannocystis bai.</title>
        <authorList>
            <person name="Ahearne A."/>
            <person name="Stevens C."/>
            <person name="Dowd S."/>
        </authorList>
    </citation>
    <scope>NUCLEOTIDE SEQUENCE [LARGE SCALE GENOMIC DNA]</scope>
    <source>
        <strain evidence="2 3">NCELM</strain>
    </source>
</reference>
<dbReference type="EMBL" id="JAQNDN010000007">
    <property type="protein sequence ID" value="MDC0669412.1"/>
    <property type="molecule type" value="Genomic_DNA"/>
</dbReference>
<protein>
    <submittedName>
        <fullName evidence="2">HupE/UreJ family protein</fullName>
    </submittedName>
</protein>
<feature type="transmembrane region" description="Helical" evidence="1">
    <location>
        <begin position="190"/>
        <end position="207"/>
    </location>
</feature>
<keyword evidence="3" id="KW-1185">Reference proteome</keyword>
<dbReference type="Proteomes" id="UP001217838">
    <property type="component" value="Unassembled WGS sequence"/>
</dbReference>
<dbReference type="Pfam" id="PF13795">
    <property type="entry name" value="HupE_UreJ_2"/>
    <property type="match status" value="1"/>
</dbReference>
<gene>
    <name evidence="2" type="ORF">POL58_16780</name>
</gene>